<evidence type="ECO:0000313" key="3">
    <source>
        <dbReference type="EMBL" id="MBK1662674.1"/>
    </source>
</evidence>
<feature type="chain" id="PRO_5047092868" description="VPLPA-CTERM protein sorting domain-containing protein" evidence="2">
    <location>
        <begin position="22"/>
        <end position="218"/>
    </location>
</feature>
<proteinExistence type="predicted"/>
<reference evidence="3 4" key="1">
    <citation type="journal article" date="2020" name="Microorganisms">
        <title>Osmotic Adaptation and Compatible Solute Biosynthesis of Phototrophic Bacteria as Revealed from Genome Analyses.</title>
        <authorList>
            <person name="Imhoff J.F."/>
            <person name="Rahn T."/>
            <person name="Kunzel S."/>
            <person name="Keller A."/>
            <person name="Neulinger S.C."/>
        </authorList>
    </citation>
    <scope>NUCLEOTIDE SEQUENCE [LARGE SCALE GENOMIC DNA]</scope>
    <source>
        <strain evidence="3 4">DSM 15382</strain>
    </source>
</reference>
<gene>
    <name evidence="3" type="ORF">CKO45_31360</name>
</gene>
<name>A0ABS1D9V8_9PROT</name>
<keyword evidence="1" id="KW-0472">Membrane</keyword>
<feature type="transmembrane region" description="Helical" evidence="1">
    <location>
        <begin position="190"/>
        <end position="210"/>
    </location>
</feature>
<comment type="caution">
    <text evidence="3">The sequence shown here is derived from an EMBL/GenBank/DDBJ whole genome shotgun (WGS) entry which is preliminary data.</text>
</comment>
<dbReference type="Proteomes" id="UP000697995">
    <property type="component" value="Unassembled WGS sequence"/>
</dbReference>
<feature type="signal peptide" evidence="2">
    <location>
        <begin position="1"/>
        <end position="21"/>
    </location>
</feature>
<protein>
    <recommendedName>
        <fullName evidence="5">VPLPA-CTERM protein sorting domain-containing protein</fullName>
    </recommendedName>
</protein>
<keyword evidence="1" id="KW-1133">Transmembrane helix</keyword>
<sequence length="218" mass="21784">MPVLGAALALSLGLAVSRAEAALLAPSAVVVAATESSATVTQGNLALATDGDAATGFVVTTVSPLVTSGVQAAFSFDISGFSAVTGFVLTLDLVIDFGQALGLEAGRLGWTTGLFSGFIGFPAPSGTLVSVSLAATQGGANVNDLARYINGTTLTVKFTTELAAGFVPGTLSVDFREIAMDVRGTLNPTVVPVPGALPLFATMLGLGLLVRRGRSLPG</sequence>
<accession>A0ABS1D9V8</accession>
<evidence type="ECO:0000256" key="2">
    <source>
        <dbReference type="SAM" id="SignalP"/>
    </source>
</evidence>
<evidence type="ECO:0008006" key="5">
    <source>
        <dbReference type="Google" id="ProtNLM"/>
    </source>
</evidence>
<organism evidence="3 4">
    <name type="scientific">Paracraurococcus ruber</name>
    <dbReference type="NCBI Taxonomy" id="77675"/>
    <lineage>
        <taxon>Bacteria</taxon>
        <taxon>Pseudomonadati</taxon>
        <taxon>Pseudomonadota</taxon>
        <taxon>Alphaproteobacteria</taxon>
        <taxon>Acetobacterales</taxon>
        <taxon>Roseomonadaceae</taxon>
        <taxon>Paracraurococcus</taxon>
    </lineage>
</organism>
<keyword evidence="2" id="KW-0732">Signal</keyword>
<keyword evidence="1" id="KW-0812">Transmembrane</keyword>
<keyword evidence="4" id="KW-1185">Reference proteome</keyword>
<evidence type="ECO:0000256" key="1">
    <source>
        <dbReference type="SAM" id="Phobius"/>
    </source>
</evidence>
<evidence type="ECO:0000313" key="4">
    <source>
        <dbReference type="Proteomes" id="UP000697995"/>
    </source>
</evidence>
<dbReference type="EMBL" id="NRSG01000676">
    <property type="protein sequence ID" value="MBK1662674.1"/>
    <property type="molecule type" value="Genomic_DNA"/>
</dbReference>